<dbReference type="Proteomes" id="UP001589750">
    <property type="component" value="Unassembled WGS sequence"/>
</dbReference>
<sequence>MRIPWRARVVATVAPAAVALGALLWTLPDGPAVRPAPTVVGATQTRCLPTHGLDTVRELDRFAREVRGNPEFQGGDVGASVALQDGRQLFLFGDTLRGADFDGQAFVRNSMLVFSPACAQVLLPADHGAILPDRADGVGYWPMSVARVERPGYDLVGVTAQRVRDNGDQSAGIFAFDNLGPAVAVFVVPRGGTPQLIELQDVGPDRVDTTRPVWGAASAVVGDTVYLYGTARPAEAGVFGFSLQVARVRVDDLLDPTRWRYWDGQAWQRDPGRAAVLIPADGGVSQTLSVFEQEGRWYAVSKRDEVLGTDLTVWTSPGPTGPFTPSPALAQIPSDAATGTLRYLALAHPDLLPKAGTMVVSYSQNDTDVGDVLADPRRYRPRFLRVTLPR</sequence>
<organism evidence="1 2">
    <name type="scientific">Nocardioides plantarum</name>
    <dbReference type="NCBI Taxonomy" id="29299"/>
    <lineage>
        <taxon>Bacteria</taxon>
        <taxon>Bacillati</taxon>
        <taxon>Actinomycetota</taxon>
        <taxon>Actinomycetes</taxon>
        <taxon>Propionibacteriales</taxon>
        <taxon>Nocardioidaceae</taxon>
        <taxon>Nocardioides</taxon>
    </lineage>
</organism>
<reference evidence="1 2" key="1">
    <citation type="submission" date="2024-09" db="EMBL/GenBank/DDBJ databases">
        <authorList>
            <person name="Sun Q."/>
            <person name="Mori K."/>
        </authorList>
    </citation>
    <scope>NUCLEOTIDE SEQUENCE [LARGE SCALE GENOMIC DNA]</scope>
    <source>
        <strain evidence="1 2">JCM 9626</strain>
    </source>
</reference>
<gene>
    <name evidence="1" type="ORF">ACFFRI_06800</name>
</gene>
<evidence type="ECO:0000313" key="1">
    <source>
        <dbReference type="EMBL" id="MFB9312749.1"/>
    </source>
</evidence>
<accession>A0ABV5K7M6</accession>
<name>A0ABV5K7M6_9ACTN</name>
<evidence type="ECO:0008006" key="3">
    <source>
        <dbReference type="Google" id="ProtNLM"/>
    </source>
</evidence>
<dbReference type="EMBL" id="JBHMDG010000008">
    <property type="protein sequence ID" value="MFB9312749.1"/>
    <property type="molecule type" value="Genomic_DNA"/>
</dbReference>
<proteinExistence type="predicted"/>
<dbReference type="RefSeq" id="WP_170215266.1">
    <property type="nucleotide sequence ID" value="NZ_JBHMDG010000008.1"/>
</dbReference>
<keyword evidence="2" id="KW-1185">Reference proteome</keyword>
<evidence type="ECO:0000313" key="2">
    <source>
        <dbReference type="Proteomes" id="UP001589750"/>
    </source>
</evidence>
<comment type="caution">
    <text evidence="1">The sequence shown here is derived from an EMBL/GenBank/DDBJ whole genome shotgun (WGS) entry which is preliminary data.</text>
</comment>
<protein>
    <recommendedName>
        <fullName evidence="3">DUF4185 domain-containing protein</fullName>
    </recommendedName>
</protein>